<comment type="caution">
    <text evidence="1">The sequence shown here is derived from an EMBL/GenBank/DDBJ whole genome shotgun (WGS) entry which is preliminary data.</text>
</comment>
<evidence type="ECO:0000313" key="1">
    <source>
        <dbReference type="EMBL" id="KAJ7386640.1"/>
    </source>
</evidence>
<dbReference type="InterPro" id="IPR015943">
    <property type="entry name" value="WD40/YVTN_repeat-like_dom_sf"/>
</dbReference>
<protein>
    <submittedName>
        <fullName evidence="1">Uncharacterized protein</fullName>
    </submittedName>
</protein>
<evidence type="ECO:0000313" key="2">
    <source>
        <dbReference type="Proteomes" id="UP001163046"/>
    </source>
</evidence>
<sequence length="80" mass="8922">MFADILEYLVVKQSPITVGTNFQDPSAIANRPLAELSTSDPTLSLAWSPYDPNLLITGQAQKFLRVFDIRDTTSVHKTQQ</sequence>
<dbReference type="OrthoDB" id="273771at2759"/>
<reference evidence="1" key="1">
    <citation type="submission" date="2023-01" db="EMBL/GenBank/DDBJ databases">
        <title>Genome assembly of the deep-sea coral Lophelia pertusa.</title>
        <authorList>
            <person name="Herrera S."/>
            <person name="Cordes E."/>
        </authorList>
    </citation>
    <scope>NUCLEOTIDE SEQUENCE</scope>
    <source>
        <strain evidence="1">USNM1676648</strain>
        <tissue evidence="1">Polyp</tissue>
    </source>
</reference>
<dbReference type="SUPFAM" id="SSF50978">
    <property type="entry name" value="WD40 repeat-like"/>
    <property type="match status" value="1"/>
</dbReference>
<organism evidence="1 2">
    <name type="scientific">Desmophyllum pertusum</name>
    <dbReference type="NCBI Taxonomy" id="174260"/>
    <lineage>
        <taxon>Eukaryota</taxon>
        <taxon>Metazoa</taxon>
        <taxon>Cnidaria</taxon>
        <taxon>Anthozoa</taxon>
        <taxon>Hexacorallia</taxon>
        <taxon>Scleractinia</taxon>
        <taxon>Caryophylliina</taxon>
        <taxon>Caryophylliidae</taxon>
        <taxon>Desmophyllum</taxon>
    </lineage>
</organism>
<keyword evidence="2" id="KW-1185">Reference proteome</keyword>
<accession>A0A9X0D4J9</accession>
<gene>
    <name evidence="1" type="ORF">OS493_006625</name>
</gene>
<dbReference type="AlphaFoldDB" id="A0A9X0D4J9"/>
<proteinExistence type="predicted"/>
<name>A0A9X0D4J9_9CNID</name>
<dbReference type="Proteomes" id="UP001163046">
    <property type="component" value="Unassembled WGS sequence"/>
</dbReference>
<dbReference type="Gene3D" id="2.130.10.10">
    <property type="entry name" value="YVTN repeat-like/Quinoprotein amine dehydrogenase"/>
    <property type="match status" value="1"/>
</dbReference>
<dbReference type="EMBL" id="MU825875">
    <property type="protein sequence ID" value="KAJ7386640.1"/>
    <property type="molecule type" value="Genomic_DNA"/>
</dbReference>
<dbReference type="InterPro" id="IPR036322">
    <property type="entry name" value="WD40_repeat_dom_sf"/>
</dbReference>